<reference evidence="4 5" key="1">
    <citation type="journal article" date="2015" name="Genome Announc.">
        <title>Expanding the biotechnology potential of lactobacilli through comparative genomics of 213 strains and associated genera.</title>
        <authorList>
            <person name="Sun Z."/>
            <person name="Harris H.M."/>
            <person name="McCann A."/>
            <person name="Guo C."/>
            <person name="Argimon S."/>
            <person name="Zhang W."/>
            <person name="Yang X."/>
            <person name="Jeffery I.B."/>
            <person name="Cooney J.C."/>
            <person name="Kagawa T.F."/>
            <person name="Liu W."/>
            <person name="Song Y."/>
            <person name="Salvetti E."/>
            <person name="Wrobel A."/>
            <person name="Rasinkangas P."/>
            <person name="Parkhill J."/>
            <person name="Rea M.C."/>
            <person name="O'Sullivan O."/>
            <person name="Ritari J."/>
            <person name="Douillard F.P."/>
            <person name="Paul Ross R."/>
            <person name="Yang R."/>
            <person name="Briner A.E."/>
            <person name="Felis G.E."/>
            <person name="de Vos W.M."/>
            <person name="Barrangou R."/>
            <person name="Klaenhammer T.R."/>
            <person name="Caufield P.W."/>
            <person name="Cui Y."/>
            <person name="Zhang H."/>
            <person name="O'Toole P.W."/>
        </authorList>
    </citation>
    <scope>NUCLEOTIDE SEQUENCE [LARGE SCALE GENOMIC DNA]</scope>
    <source>
        <strain evidence="4 5">DSM 10532</strain>
    </source>
</reference>
<dbReference type="GO" id="GO:0006260">
    <property type="term" value="P:DNA replication"/>
    <property type="evidence" value="ECO:0007669"/>
    <property type="project" value="UniProtKB-UniRule"/>
</dbReference>
<dbReference type="RefSeq" id="WP_025005740.1">
    <property type="nucleotide sequence ID" value="NZ_AZEL01000004.1"/>
</dbReference>
<evidence type="ECO:0000256" key="1">
    <source>
        <dbReference type="ARBA" id="ARBA00022829"/>
    </source>
</evidence>
<comment type="similarity">
    <text evidence="3">Belongs to the ScpA family.</text>
</comment>
<proteinExistence type="inferred from homology"/>
<name>A0A0R1NY81_9LACO</name>
<dbReference type="InterPro" id="IPR003768">
    <property type="entry name" value="ScpA"/>
</dbReference>
<sequence>MNKSNLKLELPNFEGPLDLLLHLIQSQKIDIYDIPIAQITSQYLEYLRQMQSLNLQIAGEYFVMSSTLLRIKSQYLLPQNDFVDEVEAEDDPRDELVQQLVQYSIFKKISAYFKERNEEVPIVVSKEASVSTSVKVQPLPKGQITSNELATTFSMVLRRLKMRQPDTASIKVAETPINEMIDYLHQRLAKKRQVSFFSCTDQMHSISDVIGLFLAMLELGKKHEIRILQAREFGDLNLERIDVNGK</sequence>
<dbReference type="Gene3D" id="6.10.250.2410">
    <property type="match status" value="1"/>
</dbReference>
<comment type="function">
    <text evidence="3">Participates in chromosomal partition during cell division. May act via the formation of a condensin-like complex containing Smc and ScpB that pull DNA away from mid-cell into both cell halves.</text>
</comment>
<dbReference type="GO" id="GO:0051301">
    <property type="term" value="P:cell division"/>
    <property type="evidence" value="ECO:0007669"/>
    <property type="project" value="UniProtKB-KW"/>
</dbReference>
<dbReference type="OrthoDB" id="9811016at2"/>
<comment type="subunit">
    <text evidence="3">Component of a cohesin-like complex composed of ScpA, ScpB and the Smc homodimer, in which ScpA and ScpB bind to the head domain of Smc. The presence of the three proteins is required for the association of the complex with DNA.</text>
</comment>
<dbReference type="PANTHER" id="PTHR33969">
    <property type="entry name" value="SEGREGATION AND CONDENSATION PROTEIN A"/>
    <property type="match status" value="1"/>
</dbReference>
<comment type="caution">
    <text evidence="4">The sequence shown here is derived from an EMBL/GenBank/DDBJ whole genome shotgun (WGS) entry which is preliminary data.</text>
</comment>
<dbReference type="GO" id="GO:0007059">
    <property type="term" value="P:chromosome segregation"/>
    <property type="evidence" value="ECO:0007669"/>
    <property type="project" value="UniProtKB-UniRule"/>
</dbReference>
<dbReference type="STRING" id="1423748.FC37_GL001834"/>
<keyword evidence="3" id="KW-0132">Cell division</keyword>
<dbReference type="PATRIC" id="fig|1423748.3.peg.1906"/>
<keyword evidence="3" id="KW-0131">Cell cycle</keyword>
<accession>A0A0R1NY81</accession>
<evidence type="ECO:0000313" key="5">
    <source>
        <dbReference type="Proteomes" id="UP000051311"/>
    </source>
</evidence>
<keyword evidence="1 3" id="KW-0159">Chromosome partition</keyword>
<dbReference type="PANTHER" id="PTHR33969:SF2">
    <property type="entry name" value="SEGREGATION AND CONDENSATION PROTEIN A"/>
    <property type="match status" value="1"/>
</dbReference>
<dbReference type="eggNOG" id="COG1354">
    <property type="taxonomic scope" value="Bacteria"/>
</dbReference>
<organism evidence="4 5">
    <name type="scientific">Lactobacillus gallinarum DSM 10532 = JCM 2011</name>
    <dbReference type="NCBI Taxonomy" id="1423748"/>
    <lineage>
        <taxon>Bacteria</taxon>
        <taxon>Bacillati</taxon>
        <taxon>Bacillota</taxon>
        <taxon>Bacilli</taxon>
        <taxon>Lactobacillales</taxon>
        <taxon>Lactobacillaceae</taxon>
        <taxon>Lactobacillus</taxon>
    </lineage>
</organism>
<evidence type="ECO:0000256" key="2">
    <source>
        <dbReference type="ARBA" id="ARBA00044777"/>
    </source>
</evidence>
<protein>
    <recommendedName>
        <fullName evidence="2 3">Segregation and condensation protein A</fullName>
    </recommendedName>
</protein>
<dbReference type="AlphaFoldDB" id="A0A0R1NY81"/>
<dbReference type="EMBL" id="AZEL01000004">
    <property type="protein sequence ID" value="KRL25184.1"/>
    <property type="molecule type" value="Genomic_DNA"/>
</dbReference>
<dbReference type="HAMAP" id="MF_01805">
    <property type="entry name" value="ScpA"/>
    <property type="match status" value="1"/>
</dbReference>
<gene>
    <name evidence="3" type="primary">scpA</name>
    <name evidence="4" type="ORF">FC37_GL001834</name>
</gene>
<keyword evidence="3" id="KW-0963">Cytoplasm</keyword>
<dbReference type="Pfam" id="PF02616">
    <property type="entry name" value="SMC_ScpA"/>
    <property type="match status" value="1"/>
</dbReference>
<evidence type="ECO:0000313" key="4">
    <source>
        <dbReference type="EMBL" id="KRL25184.1"/>
    </source>
</evidence>
<comment type="subcellular location">
    <subcellularLocation>
        <location evidence="3">Cytoplasm</location>
    </subcellularLocation>
    <text evidence="3">Associated with two foci at the outer edges of the nucleoid region in young cells, and at four foci within both cell halves in older cells.</text>
</comment>
<dbReference type="Proteomes" id="UP000051311">
    <property type="component" value="Unassembled WGS sequence"/>
</dbReference>
<dbReference type="GO" id="GO:0005737">
    <property type="term" value="C:cytoplasm"/>
    <property type="evidence" value="ECO:0007669"/>
    <property type="project" value="UniProtKB-SubCell"/>
</dbReference>
<evidence type="ECO:0000256" key="3">
    <source>
        <dbReference type="HAMAP-Rule" id="MF_01805"/>
    </source>
</evidence>